<proteinExistence type="predicted"/>
<keyword evidence="2" id="KW-1185">Reference proteome</keyword>
<evidence type="ECO:0000313" key="2">
    <source>
        <dbReference type="Proteomes" id="UP001519460"/>
    </source>
</evidence>
<sequence>MKQLAYVLKIAFRPKADMTSSECPRLTYPNSLQTARTFLPDGPRLTYPNSLQPAAESFDQMSQGYQHI</sequence>
<protein>
    <submittedName>
        <fullName evidence="1">Uncharacterized protein</fullName>
    </submittedName>
</protein>
<organism evidence="1 2">
    <name type="scientific">Batillaria attramentaria</name>
    <dbReference type="NCBI Taxonomy" id="370345"/>
    <lineage>
        <taxon>Eukaryota</taxon>
        <taxon>Metazoa</taxon>
        <taxon>Spiralia</taxon>
        <taxon>Lophotrochozoa</taxon>
        <taxon>Mollusca</taxon>
        <taxon>Gastropoda</taxon>
        <taxon>Caenogastropoda</taxon>
        <taxon>Sorbeoconcha</taxon>
        <taxon>Cerithioidea</taxon>
        <taxon>Batillariidae</taxon>
        <taxon>Batillaria</taxon>
    </lineage>
</organism>
<comment type="caution">
    <text evidence="1">The sequence shown here is derived from an EMBL/GenBank/DDBJ whole genome shotgun (WGS) entry which is preliminary data.</text>
</comment>
<gene>
    <name evidence="1" type="ORF">BaRGS_00033653</name>
</gene>
<evidence type="ECO:0000313" key="1">
    <source>
        <dbReference type="EMBL" id="KAK7475101.1"/>
    </source>
</evidence>
<accession>A0ABD0JJP1</accession>
<dbReference type="EMBL" id="JACVVK020000415">
    <property type="protein sequence ID" value="KAK7475101.1"/>
    <property type="molecule type" value="Genomic_DNA"/>
</dbReference>
<reference evidence="1 2" key="1">
    <citation type="journal article" date="2023" name="Sci. Data">
        <title>Genome assembly of the Korean intertidal mud-creeper Batillaria attramentaria.</title>
        <authorList>
            <person name="Patra A.K."/>
            <person name="Ho P.T."/>
            <person name="Jun S."/>
            <person name="Lee S.J."/>
            <person name="Kim Y."/>
            <person name="Won Y.J."/>
        </authorList>
    </citation>
    <scope>NUCLEOTIDE SEQUENCE [LARGE SCALE GENOMIC DNA]</scope>
    <source>
        <strain evidence="1">Wonlab-2016</strain>
    </source>
</reference>
<dbReference type="AlphaFoldDB" id="A0ABD0JJP1"/>
<dbReference type="Proteomes" id="UP001519460">
    <property type="component" value="Unassembled WGS sequence"/>
</dbReference>
<name>A0ABD0JJP1_9CAEN</name>